<name>A0A4U5MTQ5_STECR</name>
<protein>
    <submittedName>
        <fullName evidence="2">Uncharacterized protein</fullName>
    </submittedName>
</protein>
<keyword evidence="3" id="KW-1185">Reference proteome</keyword>
<accession>A0A4U5MTQ5</accession>
<reference evidence="2 3" key="2">
    <citation type="journal article" date="2019" name="G3 (Bethesda)">
        <title>Hybrid Assembly of the Genome of the Entomopathogenic Nematode Steinernema carpocapsae Identifies the X-Chromosome.</title>
        <authorList>
            <person name="Serra L."/>
            <person name="Macchietto M."/>
            <person name="Macias-Munoz A."/>
            <person name="McGill C.J."/>
            <person name="Rodriguez I.M."/>
            <person name="Rodriguez B."/>
            <person name="Murad R."/>
            <person name="Mortazavi A."/>
        </authorList>
    </citation>
    <scope>NUCLEOTIDE SEQUENCE [LARGE SCALE GENOMIC DNA]</scope>
    <source>
        <strain evidence="2 3">ALL</strain>
    </source>
</reference>
<evidence type="ECO:0000256" key="1">
    <source>
        <dbReference type="SAM" id="MobiDB-lite"/>
    </source>
</evidence>
<feature type="region of interest" description="Disordered" evidence="1">
    <location>
        <begin position="69"/>
        <end position="113"/>
    </location>
</feature>
<dbReference type="AlphaFoldDB" id="A0A4U5MTQ5"/>
<evidence type="ECO:0000313" key="2">
    <source>
        <dbReference type="EMBL" id="TKR73151.1"/>
    </source>
</evidence>
<proteinExistence type="predicted"/>
<comment type="caution">
    <text evidence="2">The sequence shown here is derived from an EMBL/GenBank/DDBJ whole genome shotgun (WGS) entry which is preliminary data.</text>
</comment>
<organism evidence="2 3">
    <name type="scientific">Steinernema carpocapsae</name>
    <name type="common">Entomopathogenic nematode</name>
    <dbReference type="NCBI Taxonomy" id="34508"/>
    <lineage>
        <taxon>Eukaryota</taxon>
        <taxon>Metazoa</taxon>
        <taxon>Ecdysozoa</taxon>
        <taxon>Nematoda</taxon>
        <taxon>Chromadorea</taxon>
        <taxon>Rhabditida</taxon>
        <taxon>Tylenchina</taxon>
        <taxon>Panagrolaimomorpha</taxon>
        <taxon>Strongyloidoidea</taxon>
        <taxon>Steinernematidae</taxon>
        <taxon>Steinernema</taxon>
    </lineage>
</organism>
<feature type="compositionally biased region" description="Basic and acidic residues" evidence="1">
    <location>
        <begin position="90"/>
        <end position="99"/>
    </location>
</feature>
<evidence type="ECO:0000313" key="3">
    <source>
        <dbReference type="Proteomes" id="UP000298663"/>
    </source>
</evidence>
<dbReference type="EMBL" id="AZBU02000006">
    <property type="protein sequence ID" value="TKR73151.1"/>
    <property type="molecule type" value="Genomic_DNA"/>
</dbReference>
<sequence>MVLARLGGGLPVCTQASSKHTLSSLTRATTLTYTLPVVGRLVLLLWLVSKSCSRKPNRLRVSVCVFSPEGTHFNNQHTQPSSGGDDDNEENKKQKEKKMMALGERPFLQMVPQ</sequence>
<gene>
    <name evidence="2" type="ORF">L596_020493</name>
</gene>
<feature type="compositionally biased region" description="Polar residues" evidence="1">
    <location>
        <begin position="72"/>
        <end position="82"/>
    </location>
</feature>
<dbReference type="Proteomes" id="UP000298663">
    <property type="component" value="Unassembled WGS sequence"/>
</dbReference>
<reference evidence="2 3" key="1">
    <citation type="journal article" date="2015" name="Genome Biol.">
        <title>Comparative genomics of Steinernema reveals deeply conserved gene regulatory networks.</title>
        <authorList>
            <person name="Dillman A.R."/>
            <person name="Macchietto M."/>
            <person name="Porter C.F."/>
            <person name="Rogers A."/>
            <person name="Williams B."/>
            <person name="Antoshechkin I."/>
            <person name="Lee M.M."/>
            <person name="Goodwin Z."/>
            <person name="Lu X."/>
            <person name="Lewis E.E."/>
            <person name="Goodrich-Blair H."/>
            <person name="Stock S.P."/>
            <person name="Adams B.J."/>
            <person name="Sternberg P.W."/>
            <person name="Mortazavi A."/>
        </authorList>
    </citation>
    <scope>NUCLEOTIDE SEQUENCE [LARGE SCALE GENOMIC DNA]</scope>
    <source>
        <strain evidence="2 3">ALL</strain>
    </source>
</reference>